<evidence type="ECO:0000256" key="2">
    <source>
        <dbReference type="ARBA" id="ARBA00022475"/>
    </source>
</evidence>
<dbReference type="EMBL" id="AZGM01000137">
    <property type="protein sequence ID" value="KRM25092.1"/>
    <property type="molecule type" value="Genomic_DNA"/>
</dbReference>
<keyword evidence="2" id="KW-1003">Cell membrane</keyword>
<dbReference type="Pfam" id="PF03772">
    <property type="entry name" value="Competence"/>
    <property type="match status" value="1"/>
</dbReference>
<protein>
    <submittedName>
        <fullName evidence="8">ComE operon protein 3</fullName>
    </submittedName>
</protein>
<feature type="domain" description="Metallo-beta-lactamase" evidence="7">
    <location>
        <begin position="480"/>
        <end position="686"/>
    </location>
</feature>
<dbReference type="InterPro" id="IPR035681">
    <property type="entry name" value="ComA-like_MBL"/>
</dbReference>
<dbReference type="GO" id="GO:0030420">
    <property type="term" value="P:establishment of competence for transformation"/>
    <property type="evidence" value="ECO:0007669"/>
    <property type="project" value="InterPro"/>
</dbReference>
<dbReference type="Gene3D" id="3.60.15.10">
    <property type="entry name" value="Ribonuclease Z/Hydroxyacylglutathione hydrolase-like"/>
    <property type="match status" value="1"/>
</dbReference>
<dbReference type="PATRIC" id="fig|1423782.4.peg.1030"/>
<dbReference type="NCBIfam" id="TIGR00361">
    <property type="entry name" value="ComEC_Rec2"/>
    <property type="match status" value="1"/>
</dbReference>
<reference evidence="8 9" key="1">
    <citation type="journal article" date="2015" name="Genome Announc.">
        <title>Expanding the biotechnology potential of lactobacilli through comparative genomics of 213 strains and associated genera.</title>
        <authorList>
            <person name="Sun Z."/>
            <person name="Harris H.M."/>
            <person name="McCann A."/>
            <person name="Guo C."/>
            <person name="Argimon S."/>
            <person name="Zhang W."/>
            <person name="Yang X."/>
            <person name="Jeffery I.B."/>
            <person name="Cooney J.C."/>
            <person name="Kagawa T.F."/>
            <person name="Liu W."/>
            <person name="Song Y."/>
            <person name="Salvetti E."/>
            <person name="Wrobel A."/>
            <person name="Rasinkangas P."/>
            <person name="Parkhill J."/>
            <person name="Rea M.C."/>
            <person name="O'Sullivan O."/>
            <person name="Ritari J."/>
            <person name="Douillard F.P."/>
            <person name="Paul Ross R."/>
            <person name="Yang R."/>
            <person name="Briner A.E."/>
            <person name="Felis G.E."/>
            <person name="de Vos W.M."/>
            <person name="Barrangou R."/>
            <person name="Klaenhammer T.R."/>
            <person name="Caufield P.W."/>
            <person name="Cui Y."/>
            <person name="Zhang H."/>
            <person name="O'Toole P.W."/>
        </authorList>
    </citation>
    <scope>NUCLEOTIDE SEQUENCE [LARGE SCALE GENOMIC DNA]</scope>
    <source>
        <strain evidence="8 9">DSM 6035</strain>
    </source>
</reference>
<feature type="transmembrane region" description="Helical" evidence="6">
    <location>
        <begin position="254"/>
        <end position="279"/>
    </location>
</feature>
<accession>A0A0R1X9E7</accession>
<evidence type="ECO:0000256" key="6">
    <source>
        <dbReference type="SAM" id="Phobius"/>
    </source>
</evidence>
<dbReference type="CDD" id="cd07731">
    <property type="entry name" value="ComA-like_MBL-fold"/>
    <property type="match status" value="1"/>
</dbReference>
<evidence type="ECO:0000313" key="8">
    <source>
        <dbReference type="EMBL" id="KRM25092.1"/>
    </source>
</evidence>
<dbReference type="PANTHER" id="PTHR30619">
    <property type="entry name" value="DNA INTERNALIZATION/COMPETENCE PROTEIN COMEC/REC2"/>
    <property type="match status" value="1"/>
</dbReference>
<feature type="transmembrane region" description="Helical" evidence="6">
    <location>
        <begin position="451"/>
        <end position="469"/>
    </location>
</feature>
<feature type="transmembrane region" description="Helical" evidence="6">
    <location>
        <begin position="428"/>
        <end position="444"/>
    </location>
</feature>
<evidence type="ECO:0000313" key="9">
    <source>
        <dbReference type="Proteomes" id="UP000051412"/>
    </source>
</evidence>
<evidence type="ECO:0000256" key="3">
    <source>
        <dbReference type="ARBA" id="ARBA00022692"/>
    </source>
</evidence>
<comment type="caution">
    <text evidence="8">The sequence shown here is derived from an EMBL/GenBank/DDBJ whole genome shotgun (WGS) entry which is preliminary data.</text>
</comment>
<dbReference type="GO" id="GO:0005886">
    <property type="term" value="C:plasma membrane"/>
    <property type="evidence" value="ECO:0007669"/>
    <property type="project" value="UniProtKB-SubCell"/>
</dbReference>
<evidence type="ECO:0000256" key="1">
    <source>
        <dbReference type="ARBA" id="ARBA00004651"/>
    </source>
</evidence>
<comment type="subcellular location">
    <subcellularLocation>
        <location evidence="1">Cell membrane</location>
        <topology evidence="1">Multi-pass membrane protein</topology>
    </subcellularLocation>
</comment>
<dbReference type="PANTHER" id="PTHR30619:SF7">
    <property type="entry name" value="BETA-LACTAMASE DOMAIN PROTEIN"/>
    <property type="match status" value="1"/>
</dbReference>
<dbReference type="SUPFAM" id="SSF56281">
    <property type="entry name" value="Metallo-hydrolase/oxidoreductase"/>
    <property type="match status" value="1"/>
</dbReference>
<feature type="transmembrane region" description="Helical" evidence="6">
    <location>
        <begin position="345"/>
        <end position="364"/>
    </location>
</feature>
<dbReference type="STRING" id="1423782.FD32_GL000988"/>
<evidence type="ECO:0000256" key="5">
    <source>
        <dbReference type="ARBA" id="ARBA00023136"/>
    </source>
</evidence>
<keyword evidence="4 6" id="KW-1133">Transmembrane helix</keyword>
<keyword evidence="3 6" id="KW-0812">Transmembrane</keyword>
<keyword evidence="9" id="KW-1185">Reference proteome</keyword>
<dbReference type="SMART" id="SM00849">
    <property type="entry name" value="Lactamase_B"/>
    <property type="match status" value="1"/>
</dbReference>
<dbReference type="OrthoDB" id="9761531at2"/>
<evidence type="ECO:0000256" key="4">
    <source>
        <dbReference type="ARBA" id="ARBA00022989"/>
    </source>
</evidence>
<dbReference type="RefSeq" id="WP_082126066.1">
    <property type="nucleotide sequence ID" value="NZ_AZGM01000137.1"/>
</dbReference>
<keyword evidence="5 6" id="KW-0472">Membrane</keyword>
<dbReference type="InterPro" id="IPR052159">
    <property type="entry name" value="Competence_DNA_uptake"/>
</dbReference>
<dbReference type="NCBIfam" id="TIGR00360">
    <property type="entry name" value="ComEC_N-term"/>
    <property type="match status" value="1"/>
</dbReference>
<dbReference type="Proteomes" id="UP000051412">
    <property type="component" value="Unassembled WGS sequence"/>
</dbReference>
<sequence>MLAGTLATAIAAENKWLLLIAGYLFWRIFKLHQRQVLLTSILVAVGLALLTGNFNHWVGAHTLRNVQAGTWRIVIYPDEVRHNGSLVFLTAHYPGTWQKDTAMVRARTPEELSRFTRSKLPTVWQVTGDRQPIIPATNDNQFDTQRYYYQRRICNELRIKEVKTIQPLRRYNIVVCCHVIRRRLIAFFNRMPRPLAGYCQQLIIGEQTQDTGELMENAKRLGIIHLFCISGMHVVLLVTLVRMTATYLWLDLELVNWCLLFFLPAYLIIGGGSVSLIRAVIMMELILGHRILKIDALDGWAISLLIGMAWNPYLLLNLGGQLTYLLSLVLHVINPQIGNFKRCWWLGLVSLPSILANVYEVHWLSFFASFIMIPFFSVVIFPLVVVSAVTYDCVPLVGQFVNEVLIFFQHSLSTIGQIPGMIPFGKPPLFWNLAFFILTLWLLERPSFKKYDYLLVAYLVCFTVIHFPLAGEVTFVDIGQGYSILVRTPLNRRVMLIDTGGKLNFKQPQWARMTVHSDGAKRATINYLKSRGITTIDTIYLSHHDADHIGYLPTFLKEMRVRKIAVPAGMEDQAQLIKRLSNGHFTGQLRGVTDRDQVDPELRILHPFNRGDGENEDSMVLTGNFGGQSFIFTGDLDRQGERAVLQRYPDLRIGVLKLGHHGSRTASDPQFLDTLHPQIGIISAGRFNRYHHPNDDVVEELKCRNIKPLSTQQYGMIKYNYRGQSGKWQTKLRGDEIKWTLPSSLSN</sequence>
<organism evidence="8 9">
    <name type="scientific">Limosilactobacillus panis DSM 6035</name>
    <dbReference type="NCBI Taxonomy" id="1423782"/>
    <lineage>
        <taxon>Bacteria</taxon>
        <taxon>Bacillati</taxon>
        <taxon>Bacillota</taxon>
        <taxon>Bacilli</taxon>
        <taxon>Lactobacillales</taxon>
        <taxon>Lactobacillaceae</taxon>
        <taxon>Limosilactobacillus</taxon>
    </lineage>
</organism>
<dbReference type="InterPro" id="IPR004477">
    <property type="entry name" value="ComEC_N"/>
</dbReference>
<gene>
    <name evidence="8" type="ORF">FD32_GL000988</name>
</gene>
<name>A0A0R1X9E7_9LACO</name>
<dbReference type="Pfam" id="PF00753">
    <property type="entry name" value="Lactamase_B"/>
    <property type="match status" value="1"/>
</dbReference>
<feature type="transmembrane region" description="Helical" evidence="6">
    <location>
        <begin position="370"/>
        <end position="391"/>
    </location>
</feature>
<feature type="transmembrane region" description="Helical" evidence="6">
    <location>
        <begin position="223"/>
        <end position="248"/>
    </location>
</feature>
<dbReference type="AlphaFoldDB" id="A0A0R1X9E7"/>
<evidence type="ECO:0000259" key="7">
    <source>
        <dbReference type="SMART" id="SM00849"/>
    </source>
</evidence>
<dbReference type="InterPro" id="IPR036866">
    <property type="entry name" value="RibonucZ/Hydroxyglut_hydro"/>
</dbReference>
<proteinExistence type="predicted"/>
<dbReference type="InterPro" id="IPR004797">
    <property type="entry name" value="Competence_ComEC/Rec2"/>
</dbReference>
<dbReference type="InterPro" id="IPR001279">
    <property type="entry name" value="Metallo-B-lactamas"/>
</dbReference>
<feature type="transmembrane region" description="Helical" evidence="6">
    <location>
        <begin position="35"/>
        <end position="54"/>
    </location>
</feature>